<evidence type="ECO:0000259" key="1">
    <source>
        <dbReference type="Pfam" id="PF13456"/>
    </source>
</evidence>
<name>A0AAN8VAN0_9MAGN</name>
<comment type="caution">
    <text evidence="2">The sequence shown here is derived from an EMBL/GenBank/DDBJ whole genome shotgun (WGS) entry which is preliminary data.</text>
</comment>
<reference evidence="2 3" key="1">
    <citation type="submission" date="2023-12" db="EMBL/GenBank/DDBJ databases">
        <title>A high-quality genome assembly for Dillenia turbinata (Dilleniales).</title>
        <authorList>
            <person name="Chanderbali A."/>
        </authorList>
    </citation>
    <scope>NUCLEOTIDE SEQUENCE [LARGE SCALE GENOMIC DNA]</scope>
    <source>
        <strain evidence="2">LSX21</strain>
        <tissue evidence="2">Leaf</tissue>
    </source>
</reference>
<keyword evidence="3" id="KW-1185">Reference proteome</keyword>
<dbReference type="Gene3D" id="3.30.420.10">
    <property type="entry name" value="Ribonuclease H-like superfamily/Ribonuclease H"/>
    <property type="match status" value="1"/>
</dbReference>
<dbReference type="InterPro" id="IPR053151">
    <property type="entry name" value="RNase_H-like"/>
</dbReference>
<protein>
    <submittedName>
        <fullName evidence="2">Ribonuclease H domain</fullName>
    </submittedName>
</protein>
<dbReference type="GO" id="GO:0003676">
    <property type="term" value="F:nucleic acid binding"/>
    <property type="evidence" value="ECO:0007669"/>
    <property type="project" value="InterPro"/>
</dbReference>
<dbReference type="InterPro" id="IPR036397">
    <property type="entry name" value="RNaseH_sf"/>
</dbReference>
<proteinExistence type="predicted"/>
<dbReference type="Pfam" id="PF13456">
    <property type="entry name" value="RVT_3"/>
    <property type="match status" value="1"/>
</dbReference>
<accession>A0AAN8VAN0</accession>
<dbReference type="AlphaFoldDB" id="A0AAN8VAN0"/>
<organism evidence="2 3">
    <name type="scientific">Dillenia turbinata</name>
    <dbReference type="NCBI Taxonomy" id="194707"/>
    <lineage>
        <taxon>Eukaryota</taxon>
        <taxon>Viridiplantae</taxon>
        <taxon>Streptophyta</taxon>
        <taxon>Embryophyta</taxon>
        <taxon>Tracheophyta</taxon>
        <taxon>Spermatophyta</taxon>
        <taxon>Magnoliopsida</taxon>
        <taxon>eudicotyledons</taxon>
        <taxon>Gunneridae</taxon>
        <taxon>Pentapetalae</taxon>
        <taxon>Dilleniales</taxon>
        <taxon>Dilleniaceae</taxon>
        <taxon>Dillenia</taxon>
    </lineage>
</organism>
<feature type="domain" description="RNase H type-1" evidence="1">
    <location>
        <begin position="34"/>
        <end position="111"/>
    </location>
</feature>
<dbReference type="GO" id="GO:0004523">
    <property type="term" value="F:RNA-DNA hybrid ribonuclease activity"/>
    <property type="evidence" value="ECO:0007669"/>
    <property type="project" value="InterPro"/>
</dbReference>
<dbReference type="PANTHER" id="PTHR47723:SF19">
    <property type="entry name" value="POLYNUCLEOTIDYL TRANSFERASE, RIBONUCLEASE H-LIKE SUPERFAMILY PROTEIN"/>
    <property type="match status" value="1"/>
</dbReference>
<dbReference type="InterPro" id="IPR012337">
    <property type="entry name" value="RNaseH-like_sf"/>
</dbReference>
<dbReference type="SUPFAM" id="SSF53098">
    <property type="entry name" value="Ribonuclease H-like"/>
    <property type="match status" value="1"/>
</dbReference>
<dbReference type="PANTHER" id="PTHR47723">
    <property type="entry name" value="OS05G0353850 PROTEIN"/>
    <property type="match status" value="1"/>
</dbReference>
<dbReference type="EMBL" id="JBAMMX010000015">
    <property type="protein sequence ID" value="KAK6925897.1"/>
    <property type="molecule type" value="Genomic_DNA"/>
</dbReference>
<evidence type="ECO:0000313" key="3">
    <source>
        <dbReference type="Proteomes" id="UP001370490"/>
    </source>
</evidence>
<evidence type="ECO:0000313" key="2">
    <source>
        <dbReference type="EMBL" id="KAK6925897.1"/>
    </source>
</evidence>
<dbReference type="Proteomes" id="UP001370490">
    <property type="component" value="Unassembled WGS sequence"/>
</dbReference>
<dbReference type="InterPro" id="IPR044730">
    <property type="entry name" value="RNase_H-like_dom_plant"/>
</dbReference>
<dbReference type="CDD" id="cd06222">
    <property type="entry name" value="RNase_H_like"/>
    <property type="match status" value="1"/>
</dbReference>
<dbReference type="InterPro" id="IPR002156">
    <property type="entry name" value="RNaseH_domain"/>
</dbReference>
<gene>
    <name evidence="2" type="ORF">RJ641_007616</name>
</gene>
<sequence length="149" mass="17134">MANDCGRKISQKLQVKRPRRVSWKCPQEGVIKLNTDGAVNTRNGKVSARGIFWDNNGRWVYGFWINIGNASIEMAELWGVREGLRTAKEKRMTNIEVESNSSFLLRTLNMGLEVNRPFLVQEFRSYMEDVNISSGKHILWISLQIWGST</sequence>